<protein>
    <submittedName>
        <fullName evidence="2">Uncharacterized protein</fullName>
    </submittedName>
</protein>
<name>A0A1R3K3L4_COCAP</name>
<gene>
    <name evidence="2" type="ORF">CCACVL1_03032</name>
</gene>
<dbReference type="Gramene" id="OMP01682">
    <property type="protein sequence ID" value="OMP01682"/>
    <property type="gene ID" value="CCACVL1_03032"/>
</dbReference>
<evidence type="ECO:0000256" key="1">
    <source>
        <dbReference type="SAM" id="MobiDB-lite"/>
    </source>
</evidence>
<reference evidence="2 3" key="1">
    <citation type="submission" date="2013-09" db="EMBL/GenBank/DDBJ databases">
        <title>Corchorus capsularis genome sequencing.</title>
        <authorList>
            <person name="Alam M."/>
            <person name="Haque M.S."/>
            <person name="Islam M.S."/>
            <person name="Emdad E.M."/>
            <person name="Islam M.M."/>
            <person name="Ahmed B."/>
            <person name="Halim A."/>
            <person name="Hossen Q.M.M."/>
            <person name="Hossain M.Z."/>
            <person name="Ahmed R."/>
            <person name="Khan M.M."/>
            <person name="Islam R."/>
            <person name="Rashid M.M."/>
            <person name="Khan S.A."/>
            <person name="Rahman M.S."/>
            <person name="Alam M."/>
        </authorList>
    </citation>
    <scope>NUCLEOTIDE SEQUENCE [LARGE SCALE GENOMIC DNA]</scope>
    <source>
        <strain evidence="3">cv. CVL-1</strain>
        <tissue evidence="2">Whole seedling</tissue>
    </source>
</reference>
<comment type="caution">
    <text evidence="2">The sequence shown here is derived from an EMBL/GenBank/DDBJ whole genome shotgun (WGS) entry which is preliminary data.</text>
</comment>
<sequence length="227" mass="25526">MSSSSSASSSWSSESSDDSASSSIVKSSSVVHESQTISNFPECSSSVAEVIEVESNVLSETRTDVVDLWVNTFSIESFEHKILSEPTPVGSSNYISWGEPDICLSSVPEKWVERIRDFYRFPASYKLTPNSWRLVIGFLVLLFGRFAPGNSILDILPHEFQFWDVMPLQPNDTVKTLTWQCHTRQTNSTHVALPHWTKLLMWQCHVAFLCHVALPCQRLDGAVRLRG</sequence>
<feature type="region of interest" description="Disordered" evidence="1">
    <location>
        <begin position="1"/>
        <end position="24"/>
    </location>
</feature>
<organism evidence="2 3">
    <name type="scientific">Corchorus capsularis</name>
    <name type="common">Jute</name>
    <dbReference type="NCBI Taxonomy" id="210143"/>
    <lineage>
        <taxon>Eukaryota</taxon>
        <taxon>Viridiplantae</taxon>
        <taxon>Streptophyta</taxon>
        <taxon>Embryophyta</taxon>
        <taxon>Tracheophyta</taxon>
        <taxon>Spermatophyta</taxon>
        <taxon>Magnoliopsida</taxon>
        <taxon>eudicotyledons</taxon>
        <taxon>Gunneridae</taxon>
        <taxon>Pentapetalae</taxon>
        <taxon>rosids</taxon>
        <taxon>malvids</taxon>
        <taxon>Malvales</taxon>
        <taxon>Malvaceae</taxon>
        <taxon>Grewioideae</taxon>
        <taxon>Apeibeae</taxon>
        <taxon>Corchorus</taxon>
    </lineage>
</organism>
<evidence type="ECO:0000313" key="3">
    <source>
        <dbReference type="Proteomes" id="UP000188268"/>
    </source>
</evidence>
<keyword evidence="3" id="KW-1185">Reference proteome</keyword>
<dbReference type="EMBL" id="AWWV01006369">
    <property type="protein sequence ID" value="OMP01682.1"/>
    <property type="molecule type" value="Genomic_DNA"/>
</dbReference>
<dbReference type="Proteomes" id="UP000188268">
    <property type="component" value="Unassembled WGS sequence"/>
</dbReference>
<evidence type="ECO:0000313" key="2">
    <source>
        <dbReference type="EMBL" id="OMP01682.1"/>
    </source>
</evidence>
<dbReference type="AlphaFoldDB" id="A0A1R3K3L4"/>
<accession>A0A1R3K3L4</accession>
<proteinExistence type="predicted"/>